<dbReference type="Pfam" id="PF00172">
    <property type="entry name" value="Zn_clus"/>
    <property type="match status" value="1"/>
</dbReference>
<name>A0A9P8TUE6_9HYPO</name>
<organism evidence="4 5">
    <name type="scientific">Trichoderma cornu-damae</name>
    <dbReference type="NCBI Taxonomy" id="654480"/>
    <lineage>
        <taxon>Eukaryota</taxon>
        <taxon>Fungi</taxon>
        <taxon>Dikarya</taxon>
        <taxon>Ascomycota</taxon>
        <taxon>Pezizomycotina</taxon>
        <taxon>Sordariomycetes</taxon>
        <taxon>Hypocreomycetidae</taxon>
        <taxon>Hypocreales</taxon>
        <taxon>Hypocreaceae</taxon>
        <taxon>Trichoderma</taxon>
    </lineage>
</organism>
<keyword evidence="1" id="KW-0539">Nucleus</keyword>
<evidence type="ECO:0000313" key="5">
    <source>
        <dbReference type="Proteomes" id="UP000827724"/>
    </source>
</evidence>
<protein>
    <recommendedName>
        <fullName evidence="3">Zn(2)-C6 fungal-type domain-containing protein</fullName>
    </recommendedName>
</protein>
<dbReference type="AlphaFoldDB" id="A0A9P8TUE6"/>
<dbReference type="PANTHER" id="PTHR38791:SF5">
    <property type="entry name" value="TRANSCRIPTION FACTOR DBAG-RELATED"/>
    <property type="match status" value="1"/>
</dbReference>
<dbReference type="Gene3D" id="4.10.240.10">
    <property type="entry name" value="Zn(2)-C6 fungal-type DNA-binding domain"/>
    <property type="match status" value="1"/>
</dbReference>
<dbReference type="CDD" id="cd00067">
    <property type="entry name" value="GAL4"/>
    <property type="match status" value="1"/>
</dbReference>
<dbReference type="SMART" id="SM00066">
    <property type="entry name" value="GAL4"/>
    <property type="match status" value="1"/>
</dbReference>
<dbReference type="InterPro" id="IPR053175">
    <property type="entry name" value="DHMBA_Reg_Transcription_Factor"/>
</dbReference>
<dbReference type="Proteomes" id="UP000827724">
    <property type="component" value="Unassembled WGS sequence"/>
</dbReference>
<feature type="region of interest" description="Disordered" evidence="2">
    <location>
        <begin position="561"/>
        <end position="582"/>
    </location>
</feature>
<sequence>MVYCGRPSKGCSHCRERKIRCDQKEPGCGQCNKRQIECPGYRNMVDLMFRDESNHVIKKATTAKPRAKKLKHGVRAAPRLNAVPSPPPQPPQPAQPAPPAPPEQPEQPEQPPSLPPSPFPSAGALVLRESPRSSSSSSSSKVLGPLMPRSKGTPLLSVLLAVPRDGGDGFDDDSWPTHAYPCGHERIVRRGLGDYDDGNDDDEDDDMLVHIPYAPSISLQERGTAFFFSRYVATDHGCYQNYDFIYDVWKPPGMNRPRGQDCLPPLKRADALISAGMTAVGLVGLSKITGDRETMMRARQSYGTALQLANAALRDPAEVVKDSTMLGVLILGTYEFISGHTPQTLHAWQEHISGAATLATMRGHAQFQTKAGVRMFLMLCHSVLISCIQSGLPMPKSIVDLRNELRNVTDSRRPAWRVIDPLYRALQIRHDIKHRRITGVDEIVGSLVEIESDFEKLINGLPPSWRYQNVRLARSSPAIMGRTCHVYPGLTQATAWNAVRTMRMLVQETILEQLCHSVDDPTTLPMHHQVLLVKAMRMLRLLGEAVVGSVPQHFGIVSSRDVRHGRTKGGAPPTVAAQAQPSTILPAPLLPPAPGGDESKSPVPAWPRESVATRPTLLDPTQSELDNGRGCDSERFLTLATASNTIIWPLYTLGLSSSCTHETSAYIVDRLMSIYRETGLEQARVVAGMMQNKVESLTWASIPTTRLPSLPDDALPLVV</sequence>
<dbReference type="SUPFAM" id="SSF57701">
    <property type="entry name" value="Zn2/Cys6 DNA-binding domain"/>
    <property type="match status" value="1"/>
</dbReference>
<dbReference type="GO" id="GO:0008270">
    <property type="term" value="F:zinc ion binding"/>
    <property type="evidence" value="ECO:0007669"/>
    <property type="project" value="InterPro"/>
</dbReference>
<feature type="region of interest" description="Disordered" evidence="2">
    <location>
        <begin position="79"/>
        <end position="148"/>
    </location>
</feature>
<proteinExistence type="predicted"/>
<gene>
    <name evidence="4" type="ORF">Trco_007520</name>
</gene>
<dbReference type="EMBL" id="JAIWOZ010000006">
    <property type="protein sequence ID" value="KAH6604074.1"/>
    <property type="molecule type" value="Genomic_DNA"/>
</dbReference>
<dbReference type="PANTHER" id="PTHR38791">
    <property type="entry name" value="ZN(II)2CYS6 TRANSCRIPTION FACTOR (EUROFUNG)-RELATED-RELATED"/>
    <property type="match status" value="1"/>
</dbReference>
<keyword evidence="5" id="KW-1185">Reference proteome</keyword>
<accession>A0A9P8TUE6</accession>
<evidence type="ECO:0000259" key="3">
    <source>
        <dbReference type="PROSITE" id="PS50048"/>
    </source>
</evidence>
<dbReference type="InterPro" id="IPR001138">
    <property type="entry name" value="Zn2Cys6_DnaBD"/>
</dbReference>
<dbReference type="PROSITE" id="PS50048">
    <property type="entry name" value="ZN2_CY6_FUNGAL_2"/>
    <property type="match status" value="1"/>
</dbReference>
<comment type="caution">
    <text evidence="4">The sequence shown here is derived from an EMBL/GenBank/DDBJ whole genome shotgun (WGS) entry which is preliminary data.</text>
</comment>
<evidence type="ECO:0000313" key="4">
    <source>
        <dbReference type="EMBL" id="KAH6604074.1"/>
    </source>
</evidence>
<reference evidence="4" key="1">
    <citation type="submission" date="2021-08" db="EMBL/GenBank/DDBJ databases">
        <title>Chromosome-Level Trichoderma cornu-damae using Hi-C Data.</title>
        <authorList>
            <person name="Kim C.S."/>
        </authorList>
    </citation>
    <scope>NUCLEOTIDE SEQUENCE</scope>
    <source>
        <strain evidence="4">KA19-0412C</strain>
    </source>
</reference>
<dbReference type="InterPro" id="IPR036864">
    <property type="entry name" value="Zn2-C6_fun-type_DNA-bd_sf"/>
</dbReference>
<feature type="compositionally biased region" description="Pro residues" evidence="2">
    <location>
        <begin position="84"/>
        <end position="119"/>
    </location>
</feature>
<dbReference type="GO" id="GO:0000981">
    <property type="term" value="F:DNA-binding transcription factor activity, RNA polymerase II-specific"/>
    <property type="evidence" value="ECO:0007669"/>
    <property type="project" value="InterPro"/>
</dbReference>
<dbReference type="PROSITE" id="PS00463">
    <property type="entry name" value="ZN2_CY6_FUNGAL_1"/>
    <property type="match status" value="1"/>
</dbReference>
<evidence type="ECO:0000256" key="1">
    <source>
        <dbReference type="ARBA" id="ARBA00023242"/>
    </source>
</evidence>
<evidence type="ECO:0000256" key="2">
    <source>
        <dbReference type="SAM" id="MobiDB-lite"/>
    </source>
</evidence>
<dbReference type="OrthoDB" id="5429770at2759"/>
<feature type="domain" description="Zn(2)-C6 fungal-type" evidence="3">
    <location>
        <begin position="10"/>
        <end position="38"/>
    </location>
</feature>